<evidence type="ECO:0000313" key="2">
    <source>
        <dbReference type="Proteomes" id="UP000587070"/>
    </source>
</evidence>
<evidence type="ECO:0000313" key="1">
    <source>
        <dbReference type="EMBL" id="MBB4248916.1"/>
    </source>
</evidence>
<dbReference type="RefSeq" id="WP_153117789.1">
    <property type="nucleotide sequence ID" value="NZ_JACIGE010000015.1"/>
</dbReference>
<dbReference type="AlphaFoldDB" id="A0A840GAP0"/>
<comment type="caution">
    <text evidence="1">The sequence shown here is derived from an EMBL/GenBank/DDBJ whole genome shotgun (WGS) entry which is preliminary data.</text>
</comment>
<reference evidence="1 2" key="1">
    <citation type="submission" date="2020-08" db="EMBL/GenBank/DDBJ databases">
        <title>Genome sequencing of Purple Non-Sulfur Bacteria from various extreme environments.</title>
        <authorList>
            <person name="Mayer M."/>
        </authorList>
    </citation>
    <scope>NUCLEOTIDE SEQUENCE [LARGE SCALE GENOMIC DNA]</scope>
    <source>
        <strain evidence="1 2">2761</strain>
    </source>
</reference>
<dbReference type="Proteomes" id="UP000587070">
    <property type="component" value="Unassembled WGS sequence"/>
</dbReference>
<gene>
    <name evidence="1" type="ORF">GGD90_003318</name>
</gene>
<organism evidence="1 2">
    <name type="scientific">Rhodocyclus tenuis</name>
    <name type="common">Rhodospirillum tenue</name>
    <dbReference type="NCBI Taxonomy" id="1066"/>
    <lineage>
        <taxon>Bacteria</taxon>
        <taxon>Pseudomonadati</taxon>
        <taxon>Pseudomonadota</taxon>
        <taxon>Betaproteobacteria</taxon>
        <taxon>Rhodocyclales</taxon>
        <taxon>Rhodocyclaceae</taxon>
        <taxon>Rhodocyclus</taxon>
    </lineage>
</organism>
<dbReference type="EMBL" id="JACIGE010000015">
    <property type="protein sequence ID" value="MBB4248916.1"/>
    <property type="molecule type" value="Genomic_DNA"/>
</dbReference>
<protein>
    <submittedName>
        <fullName evidence="1">Uncharacterized protein</fullName>
    </submittedName>
</protein>
<sequence>MKLNELKEDKDNSRRKSVDKFKKSILYNRLQYYFAAVEALYALVDSFGQLIHSLAFAGLSTSRAQHLRPLVHSFADPGRGFGNCSENHVQPGVAAEFDDQRADDDGVVETGAES</sequence>
<name>A0A840GAP0_RHOTE</name>
<accession>A0A840GAP0</accession>
<proteinExistence type="predicted"/>
<keyword evidence="2" id="KW-1185">Reference proteome</keyword>